<dbReference type="PROSITE" id="PS51354">
    <property type="entry name" value="GLUTAREDOXIN_2"/>
    <property type="match status" value="1"/>
</dbReference>
<dbReference type="CDD" id="cd03031">
    <property type="entry name" value="GRX_GRX_like"/>
    <property type="match status" value="1"/>
</dbReference>
<dbReference type="SUPFAM" id="SSF52833">
    <property type="entry name" value="Thioredoxin-like"/>
    <property type="match status" value="1"/>
</dbReference>
<evidence type="ECO:0000313" key="2">
    <source>
        <dbReference type="EMBL" id="CAI0402292.1"/>
    </source>
</evidence>
<dbReference type="PANTHER" id="PTHR45669">
    <property type="entry name" value="GLUTAREDOXIN DOMAIN-CONTAINING CYSTEINE-RICH PROTEIN CG12206-RELATED"/>
    <property type="match status" value="1"/>
</dbReference>
<dbReference type="Pfam" id="PF23733">
    <property type="entry name" value="GRXCR1-2_C"/>
    <property type="match status" value="1"/>
</dbReference>
<gene>
    <name evidence="2" type="ORF">LITE_LOCUS11532</name>
</gene>
<protein>
    <recommendedName>
        <fullName evidence="1">Glutaredoxin domain-containing protein</fullName>
    </recommendedName>
</protein>
<keyword evidence="3" id="KW-1185">Reference proteome</keyword>
<dbReference type="AlphaFoldDB" id="A0AAV0IXB4"/>
<feature type="domain" description="Glutaredoxin" evidence="1">
    <location>
        <begin position="68"/>
        <end position="134"/>
    </location>
</feature>
<sequence>MNNSTVVSSRKERFLHKLKLIGLVPQPQTNYLHLKKTTPQIKEAEEEEHHDEVAAVRCPPGGAEAAILYTTSLRSIRKTFEDCHSIRFLLQSFKVAFQERDVAMDLGFRDELWKVIGGGGRVVPPRLFVRGKYIGGADEVITLHEQGKLRKLFDGIPTVGLPAGNCGCAGCGNLRFVVCTNCNGRRKVVAIGGGDREGGGGGDFVRCLECNENGLMKCRICS</sequence>
<dbReference type="Gene3D" id="3.40.30.10">
    <property type="entry name" value="Glutaredoxin"/>
    <property type="match status" value="1"/>
</dbReference>
<dbReference type="Proteomes" id="UP001154282">
    <property type="component" value="Unassembled WGS sequence"/>
</dbReference>
<accession>A0AAV0IXB4</accession>
<dbReference type="InterPro" id="IPR036249">
    <property type="entry name" value="Thioredoxin-like_sf"/>
</dbReference>
<proteinExistence type="predicted"/>
<organism evidence="2 3">
    <name type="scientific">Linum tenue</name>
    <dbReference type="NCBI Taxonomy" id="586396"/>
    <lineage>
        <taxon>Eukaryota</taxon>
        <taxon>Viridiplantae</taxon>
        <taxon>Streptophyta</taxon>
        <taxon>Embryophyta</taxon>
        <taxon>Tracheophyta</taxon>
        <taxon>Spermatophyta</taxon>
        <taxon>Magnoliopsida</taxon>
        <taxon>eudicotyledons</taxon>
        <taxon>Gunneridae</taxon>
        <taxon>Pentapetalae</taxon>
        <taxon>rosids</taxon>
        <taxon>fabids</taxon>
        <taxon>Malpighiales</taxon>
        <taxon>Linaceae</taxon>
        <taxon>Linum</taxon>
    </lineage>
</organism>
<dbReference type="EMBL" id="CAMGYJ010000004">
    <property type="protein sequence ID" value="CAI0402292.1"/>
    <property type="molecule type" value="Genomic_DNA"/>
</dbReference>
<reference evidence="2" key="1">
    <citation type="submission" date="2022-08" db="EMBL/GenBank/DDBJ databases">
        <authorList>
            <person name="Gutierrez-Valencia J."/>
        </authorList>
    </citation>
    <scope>NUCLEOTIDE SEQUENCE</scope>
</reference>
<evidence type="ECO:0000259" key="1">
    <source>
        <dbReference type="Pfam" id="PF00462"/>
    </source>
</evidence>
<dbReference type="PANTHER" id="PTHR45669:SF14">
    <property type="entry name" value="EMB|CAB81925.1-RELATED"/>
    <property type="match status" value="1"/>
</dbReference>
<name>A0AAV0IXB4_9ROSI</name>
<evidence type="ECO:0000313" key="3">
    <source>
        <dbReference type="Proteomes" id="UP001154282"/>
    </source>
</evidence>
<comment type="caution">
    <text evidence="2">The sequence shown here is derived from an EMBL/GenBank/DDBJ whole genome shotgun (WGS) entry which is preliminary data.</text>
</comment>
<dbReference type="Pfam" id="PF00462">
    <property type="entry name" value="Glutaredoxin"/>
    <property type="match status" value="1"/>
</dbReference>
<dbReference type="InterPro" id="IPR002109">
    <property type="entry name" value="Glutaredoxin"/>
</dbReference>